<dbReference type="Pfam" id="PF06150">
    <property type="entry name" value="ChaB"/>
    <property type="match status" value="1"/>
</dbReference>
<dbReference type="InterPro" id="IPR009317">
    <property type="entry name" value="ChaB"/>
</dbReference>
<sequence>MSLSHSPSQELIAMSYLNNQDLPVSIRTRLSEAAQNFYRVAFNSAIQWYGEESKAHQIAWSAVRNQMCSPNRAILR</sequence>
<gene>
    <name evidence="1" type="ORF">NDI38_03295</name>
</gene>
<dbReference type="SUPFAM" id="SSF140376">
    <property type="entry name" value="ChaB-like"/>
    <property type="match status" value="1"/>
</dbReference>
<evidence type="ECO:0000313" key="2">
    <source>
        <dbReference type="Proteomes" id="UP001476950"/>
    </source>
</evidence>
<dbReference type="Proteomes" id="UP001476950">
    <property type="component" value="Unassembled WGS sequence"/>
</dbReference>
<dbReference type="EMBL" id="JAMPLM010000002">
    <property type="protein sequence ID" value="MEP1057447.1"/>
    <property type="molecule type" value="Genomic_DNA"/>
</dbReference>
<keyword evidence="2" id="KW-1185">Reference proteome</keyword>
<dbReference type="RefSeq" id="WP_242033603.1">
    <property type="nucleotide sequence ID" value="NZ_JAMPLM010000002.1"/>
</dbReference>
<comment type="caution">
    <text evidence="1">The sequence shown here is derived from an EMBL/GenBank/DDBJ whole genome shotgun (WGS) entry which is preliminary data.</text>
</comment>
<name>A0ABV0KDZ0_9CYAN</name>
<evidence type="ECO:0000313" key="1">
    <source>
        <dbReference type="EMBL" id="MEP1057447.1"/>
    </source>
</evidence>
<dbReference type="Gene3D" id="1.10.1740.70">
    <property type="entry name" value="ChaB"/>
    <property type="match status" value="1"/>
</dbReference>
<organism evidence="1 2">
    <name type="scientific">Stenomitos frigidus AS-A4</name>
    <dbReference type="NCBI Taxonomy" id="2933935"/>
    <lineage>
        <taxon>Bacteria</taxon>
        <taxon>Bacillati</taxon>
        <taxon>Cyanobacteriota</taxon>
        <taxon>Cyanophyceae</taxon>
        <taxon>Leptolyngbyales</taxon>
        <taxon>Leptolyngbyaceae</taxon>
        <taxon>Stenomitos</taxon>
    </lineage>
</organism>
<accession>A0ABV0KDZ0</accession>
<protein>
    <submittedName>
        <fullName evidence="1">ChaB family protein</fullName>
    </submittedName>
</protein>
<dbReference type="InterPro" id="IPR037205">
    <property type="entry name" value="ChaB_sf"/>
</dbReference>
<proteinExistence type="predicted"/>
<reference evidence="1 2" key="1">
    <citation type="submission" date="2022-04" db="EMBL/GenBank/DDBJ databases">
        <title>Positive selection, recombination, and allopatry shape intraspecific diversity of widespread and dominant cyanobacteria.</title>
        <authorList>
            <person name="Wei J."/>
            <person name="Shu W."/>
            <person name="Hu C."/>
        </authorList>
    </citation>
    <scope>NUCLEOTIDE SEQUENCE [LARGE SCALE GENOMIC DNA]</scope>
    <source>
        <strain evidence="1 2">AS-A4</strain>
    </source>
</reference>